<dbReference type="Proteomes" id="UP000248961">
    <property type="component" value="Unassembled WGS sequence"/>
</dbReference>
<proteinExistence type="predicted"/>
<dbReference type="EMBL" id="KZ824274">
    <property type="protein sequence ID" value="RAL14583.1"/>
    <property type="molecule type" value="Genomic_DNA"/>
</dbReference>
<organism evidence="1 2">
    <name type="scientific">Aspergillus homomorphus (strain CBS 101889)</name>
    <dbReference type="NCBI Taxonomy" id="1450537"/>
    <lineage>
        <taxon>Eukaryota</taxon>
        <taxon>Fungi</taxon>
        <taxon>Dikarya</taxon>
        <taxon>Ascomycota</taxon>
        <taxon>Pezizomycotina</taxon>
        <taxon>Eurotiomycetes</taxon>
        <taxon>Eurotiomycetidae</taxon>
        <taxon>Eurotiales</taxon>
        <taxon>Aspergillaceae</taxon>
        <taxon>Aspergillus</taxon>
        <taxon>Aspergillus subgen. Circumdati</taxon>
    </lineage>
</organism>
<dbReference type="RefSeq" id="XP_025553737.1">
    <property type="nucleotide sequence ID" value="XM_025694894.1"/>
</dbReference>
<name>A0A395I4S3_ASPHC</name>
<evidence type="ECO:0000313" key="1">
    <source>
        <dbReference type="EMBL" id="RAL14583.1"/>
    </source>
</evidence>
<dbReference type="GeneID" id="37199183"/>
<keyword evidence="2" id="KW-1185">Reference proteome</keyword>
<reference evidence="1 2" key="1">
    <citation type="submission" date="2018-02" db="EMBL/GenBank/DDBJ databases">
        <title>The genomes of Aspergillus section Nigri reveals drivers in fungal speciation.</title>
        <authorList>
            <consortium name="DOE Joint Genome Institute"/>
            <person name="Vesth T.C."/>
            <person name="Nybo J."/>
            <person name="Theobald S."/>
            <person name="Brandl J."/>
            <person name="Frisvad J.C."/>
            <person name="Nielsen K.F."/>
            <person name="Lyhne E.K."/>
            <person name="Kogle M.E."/>
            <person name="Kuo A."/>
            <person name="Riley R."/>
            <person name="Clum A."/>
            <person name="Nolan M."/>
            <person name="Lipzen A."/>
            <person name="Salamov A."/>
            <person name="Henrissat B."/>
            <person name="Wiebenga A."/>
            <person name="De vries R.P."/>
            <person name="Grigoriev I.V."/>
            <person name="Mortensen U.H."/>
            <person name="Andersen M.R."/>
            <person name="Baker S.E."/>
        </authorList>
    </citation>
    <scope>NUCLEOTIDE SEQUENCE [LARGE SCALE GENOMIC DNA]</scope>
    <source>
        <strain evidence="1 2">CBS 101889</strain>
    </source>
</reference>
<accession>A0A395I4S3</accession>
<protein>
    <submittedName>
        <fullName evidence="1">Uncharacterized protein</fullName>
    </submittedName>
</protein>
<sequence>MISGNLFSIASSGFPELQPHRDQKFGTYARRFRESCQNNNEVVREGCTYCIARSMLGRRRMDQTTGHIMQGSESLPSIDSTAFILLGTVDDIAFSPESSRSSSSLYRHVCIPSVPIALAVAWASGEPWTPVFSKCHQSYASEHPRGSKIQVSGRHWMFRNDKTEAGIDT</sequence>
<evidence type="ECO:0000313" key="2">
    <source>
        <dbReference type="Proteomes" id="UP000248961"/>
    </source>
</evidence>
<gene>
    <name evidence="1" type="ORF">BO97DRAFT_404112</name>
</gene>
<dbReference type="VEuPathDB" id="FungiDB:BO97DRAFT_404112"/>
<dbReference type="AlphaFoldDB" id="A0A395I4S3"/>